<sequence length="667" mass="78147">MTTDSNDHDMIDNYDEDEEIASTISIEDEEISEDDLEFKSEYERVMEEFIESDEYDGDKGDNENESEDDGDETSEEASDKEEIIDQPLNNEQMPHFVRLNEFTPYFSNITESLFFCWMQKYRISIQAYDELVDIIHHPQFRKDDIVPNSQRFKKYRQKLPLLLIKSRKINISNKKTPSTSKNTGEAYYLSIMDTIHHVLNNPLLLDNAIMNVELQAIVNRITASILYDNVITNLNSYKIREILYKHSGHWKMRHVKYSYQHPSEFAALEEPRTFLLIYKLFIDLYYDDFGTFHNVYNLLGGVYIQIGNMPLTERHRLKNHFVLGFVPFGGSFDEFIKPFITKMKILEKGKIMSIQENECVVIASLSITTASLPQGNNMVGIKHHGANKGCQTCNMTKAFLTSNNFDLQLVSHYHYQSDKQFEQIYAAQIITEHKVIAAEYELWLNPQIFNQLKREKHLQSSQDIYHLTARKMLRFLKITIEALSPEGKIKFIAVWKSFEYLKNSELELFQHRTGVTQSDHAVKLLLKCWIVMAKMMAIVFKDSFTEEEYDELRECLYNEQLLLSQRMMSNWFVTKDNADIKDDADEAHMVLKVFSPDERISNILLKKRVPQRNVELSLLMNFHEELKLVYEDFGDSPVILNNTPSFFDNDQQLDIYSGLLNHGRMVF</sequence>
<name>A0A8H3LLQ4_9GLOM</name>
<dbReference type="AlphaFoldDB" id="A0A8H3LLQ4"/>
<feature type="compositionally biased region" description="Basic and acidic residues" evidence="1">
    <location>
        <begin position="1"/>
        <end position="11"/>
    </location>
</feature>
<dbReference type="EMBL" id="BLAL01000169">
    <property type="protein sequence ID" value="GES87628.1"/>
    <property type="molecule type" value="Genomic_DNA"/>
</dbReference>
<evidence type="ECO:0000313" key="3">
    <source>
        <dbReference type="Proteomes" id="UP000615446"/>
    </source>
</evidence>
<gene>
    <name evidence="2" type="ORF">RCL2_001462100</name>
</gene>
<organism evidence="2 3">
    <name type="scientific">Rhizophagus clarus</name>
    <dbReference type="NCBI Taxonomy" id="94130"/>
    <lineage>
        <taxon>Eukaryota</taxon>
        <taxon>Fungi</taxon>
        <taxon>Fungi incertae sedis</taxon>
        <taxon>Mucoromycota</taxon>
        <taxon>Glomeromycotina</taxon>
        <taxon>Glomeromycetes</taxon>
        <taxon>Glomerales</taxon>
        <taxon>Glomeraceae</taxon>
        <taxon>Rhizophagus</taxon>
    </lineage>
</organism>
<evidence type="ECO:0000256" key="1">
    <source>
        <dbReference type="SAM" id="MobiDB-lite"/>
    </source>
</evidence>
<reference evidence="2" key="1">
    <citation type="submission" date="2019-10" db="EMBL/GenBank/DDBJ databases">
        <title>Conservation and host-specific expression of non-tandemly repeated heterogenous ribosome RNA gene in arbuscular mycorrhizal fungi.</title>
        <authorList>
            <person name="Maeda T."/>
            <person name="Kobayashi Y."/>
            <person name="Nakagawa T."/>
            <person name="Ezawa T."/>
            <person name="Yamaguchi K."/>
            <person name="Bino T."/>
            <person name="Nishimoto Y."/>
            <person name="Shigenobu S."/>
            <person name="Kawaguchi M."/>
        </authorList>
    </citation>
    <scope>NUCLEOTIDE SEQUENCE</scope>
    <source>
        <strain evidence="2">HR1</strain>
    </source>
</reference>
<evidence type="ECO:0000313" key="2">
    <source>
        <dbReference type="EMBL" id="GES87628.1"/>
    </source>
</evidence>
<accession>A0A8H3LLQ4</accession>
<feature type="region of interest" description="Disordered" evidence="1">
    <location>
        <begin position="1"/>
        <end position="35"/>
    </location>
</feature>
<dbReference type="Proteomes" id="UP000615446">
    <property type="component" value="Unassembled WGS sequence"/>
</dbReference>
<feature type="compositionally biased region" description="Acidic residues" evidence="1">
    <location>
        <begin position="12"/>
        <end position="35"/>
    </location>
</feature>
<feature type="region of interest" description="Disordered" evidence="1">
    <location>
        <begin position="47"/>
        <end position="89"/>
    </location>
</feature>
<feature type="compositionally biased region" description="Acidic residues" evidence="1">
    <location>
        <begin position="63"/>
        <end position="84"/>
    </location>
</feature>
<dbReference type="OrthoDB" id="2420179at2759"/>
<proteinExistence type="predicted"/>
<protein>
    <submittedName>
        <fullName evidence="2">Uncharacterized protein</fullName>
    </submittedName>
</protein>
<comment type="caution">
    <text evidence="2">The sequence shown here is derived from an EMBL/GenBank/DDBJ whole genome shotgun (WGS) entry which is preliminary data.</text>
</comment>